<evidence type="ECO:0000313" key="2">
    <source>
        <dbReference type="EMBL" id="NGP18608.1"/>
    </source>
</evidence>
<dbReference type="RefSeq" id="WP_164534864.1">
    <property type="nucleotide sequence ID" value="NZ_JAALFG010000003.1"/>
</dbReference>
<evidence type="ECO:0000313" key="3">
    <source>
        <dbReference type="Proteomes" id="UP000474802"/>
    </source>
</evidence>
<keyword evidence="2" id="KW-0808">Transferase</keyword>
<dbReference type="EMBL" id="JAALFG010000003">
    <property type="protein sequence ID" value="NGP18608.1"/>
    <property type="molecule type" value="Genomic_DNA"/>
</dbReference>
<accession>A0A6M1SN12</accession>
<sequence>MDASRSAPIGVLTFHRCINYGSYWQARCLVEGLIARGHNAVLLDYQSSRIDRAEWRVALRPAQGFWGEREDRKLYAEKTRKFFAAFETLPLSRSFPLDEPERAGSFDLVVVGSDEVFNLRHPWFGGETLFYGEGLRAKRRASYAASFGNQSYELDHPWVERLRNFDDVAVRDANSAGIVSKALGLEPVMVLDPVLQFPEIIEPAPVHERPPYIALYGHGMPDWFAQKVRAFADRIGRQIVSIGYRNWWADESWIDAGPAEFAGFIARADAVVTNFFHGCVFAMVNNKPFGTAPSDYRSNKVRDLVNALDAQLHLVTEANADADYDRLLGTPLNPMIGARIATLRQSSESYLDGILA</sequence>
<reference evidence="2 3" key="1">
    <citation type="submission" date="2020-02" db="EMBL/GenBank/DDBJ databases">
        <authorList>
            <person name="Khan S.A."/>
            <person name="Jeon C.O."/>
            <person name="Chun B.H."/>
        </authorList>
    </citation>
    <scope>NUCLEOTIDE SEQUENCE [LARGE SCALE GENOMIC DNA]</scope>
    <source>
        <strain evidence="2 3">H239</strain>
    </source>
</reference>
<gene>
    <name evidence="2" type="ORF">G5575_13975</name>
</gene>
<name>A0A6M1SN12_9HYPH</name>
<dbReference type="Proteomes" id="UP000474802">
    <property type="component" value="Unassembled WGS sequence"/>
</dbReference>
<dbReference type="AlphaFoldDB" id="A0A6M1SN12"/>
<proteinExistence type="predicted"/>
<protein>
    <submittedName>
        <fullName evidence="2">Polysaccharide pyruvyl transferase family protein</fullName>
    </submittedName>
</protein>
<keyword evidence="3" id="KW-1185">Reference proteome</keyword>
<reference evidence="2 3" key="2">
    <citation type="submission" date="2020-03" db="EMBL/GenBank/DDBJ databases">
        <title>Devosia chinhatensis sp. nov., isolated from a hexachlorocyclohexane (HCH) dump site in India.</title>
        <authorList>
            <person name="Kumar M."/>
            <person name="Lal R."/>
        </authorList>
    </citation>
    <scope>NUCLEOTIDE SEQUENCE [LARGE SCALE GENOMIC DNA]</scope>
    <source>
        <strain evidence="2 3">H239</strain>
    </source>
</reference>
<dbReference type="InterPro" id="IPR007345">
    <property type="entry name" value="Polysacch_pyruvyl_Trfase"/>
</dbReference>
<organism evidence="2 3">
    <name type="scientific">Devosia aurantiaca</name>
    <dbReference type="NCBI Taxonomy" id="2714858"/>
    <lineage>
        <taxon>Bacteria</taxon>
        <taxon>Pseudomonadati</taxon>
        <taxon>Pseudomonadota</taxon>
        <taxon>Alphaproteobacteria</taxon>
        <taxon>Hyphomicrobiales</taxon>
        <taxon>Devosiaceae</taxon>
        <taxon>Devosia</taxon>
    </lineage>
</organism>
<dbReference type="Pfam" id="PF04230">
    <property type="entry name" value="PS_pyruv_trans"/>
    <property type="match status" value="1"/>
</dbReference>
<evidence type="ECO:0000259" key="1">
    <source>
        <dbReference type="Pfam" id="PF04230"/>
    </source>
</evidence>
<feature type="domain" description="Polysaccharide pyruvyl transferase" evidence="1">
    <location>
        <begin position="19"/>
        <end position="289"/>
    </location>
</feature>
<dbReference type="GO" id="GO:0016740">
    <property type="term" value="F:transferase activity"/>
    <property type="evidence" value="ECO:0007669"/>
    <property type="project" value="UniProtKB-KW"/>
</dbReference>
<comment type="caution">
    <text evidence="2">The sequence shown here is derived from an EMBL/GenBank/DDBJ whole genome shotgun (WGS) entry which is preliminary data.</text>
</comment>